<dbReference type="AlphaFoldDB" id="A0AAC8YML4"/>
<dbReference type="InterPro" id="IPR000182">
    <property type="entry name" value="GNAT_dom"/>
</dbReference>
<reference evidence="2 4" key="1">
    <citation type="submission" date="2016-03" db="EMBL/GenBank/DDBJ databases">
        <title>Complete genome of Aminobacter aminovorans KCTC 2477.</title>
        <authorList>
            <person name="Kim K.M."/>
        </authorList>
    </citation>
    <scope>NUCLEOTIDE SEQUENCE [LARGE SCALE GENOMIC DNA]</scope>
    <source>
        <strain evidence="2 4">KCTC 2477</strain>
    </source>
</reference>
<protein>
    <submittedName>
        <fullName evidence="3">Acetyltransferase</fullName>
        <ecNumber evidence="3">2.3.1.-</ecNumber>
    </submittedName>
    <submittedName>
        <fullName evidence="2">Acyltransferase with acyl-CoA N-acyltransferase domain protein</fullName>
    </submittedName>
</protein>
<dbReference type="GO" id="GO:0016747">
    <property type="term" value="F:acyltransferase activity, transferring groups other than amino-acyl groups"/>
    <property type="evidence" value="ECO:0007669"/>
    <property type="project" value="InterPro"/>
</dbReference>
<dbReference type="InterPro" id="IPR016181">
    <property type="entry name" value="Acyl_CoA_acyltransferase"/>
</dbReference>
<dbReference type="CDD" id="cd04301">
    <property type="entry name" value="NAT_SF"/>
    <property type="match status" value="1"/>
</dbReference>
<dbReference type="PROSITE" id="PS51186">
    <property type="entry name" value="GNAT"/>
    <property type="match status" value="1"/>
</dbReference>
<evidence type="ECO:0000313" key="4">
    <source>
        <dbReference type="Proteomes" id="UP000075755"/>
    </source>
</evidence>
<dbReference type="EMBL" id="JACICB010000009">
    <property type="protein sequence ID" value="MBB3706315.1"/>
    <property type="molecule type" value="Genomic_DNA"/>
</dbReference>
<dbReference type="EC" id="2.3.1.-" evidence="3"/>
<evidence type="ECO:0000313" key="2">
    <source>
        <dbReference type="EMBL" id="AMS40744.1"/>
    </source>
</evidence>
<dbReference type="Pfam" id="PF13527">
    <property type="entry name" value="Acetyltransf_9"/>
    <property type="match status" value="1"/>
</dbReference>
<proteinExistence type="predicted"/>
<dbReference type="EMBL" id="CP015005">
    <property type="protein sequence ID" value="AMS40744.1"/>
    <property type="molecule type" value="Genomic_DNA"/>
</dbReference>
<accession>A0AAC8YML4</accession>
<keyword evidence="5" id="KW-1185">Reference proteome</keyword>
<evidence type="ECO:0000313" key="5">
    <source>
        <dbReference type="Proteomes" id="UP000577697"/>
    </source>
</evidence>
<name>A0AAC8YML4_AMIAI</name>
<gene>
    <name evidence="2" type="ORF">AA2016_1814</name>
    <name evidence="3" type="ORF">FHS67_002637</name>
</gene>
<keyword evidence="3" id="KW-0808">Transferase</keyword>
<reference evidence="3 5" key="2">
    <citation type="submission" date="2020-08" db="EMBL/GenBank/DDBJ databases">
        <title>Genomic Encyclopedia of Type Strains, Phase IV (KMG-IV): sequencing the most valuable type-strain genomes for metagenomic binning, comparative biology and taxonomic classification.</title>
        <authorList>
            <person name="Goeker M."/>
        </authorList>
    </citation>
    <scope>NUCLEOTIDE SEQUENCE [LARGE SCALE GENOMIC DNA]</scope>
    <source>
        <strain evidence="3 5">DSM 10368</strain>
    </source>
</reference>
<organism evidence="2 4">
    <name type="scientific">Aminobacter aminovorans</name>
    <name type="common">Chelatobacter heintzii</name>
    <dbReference type="NCBI Taxonomy" id="83263"/>
    <lineage>
        <taxon>Bacteria</taxon>
        <taxon>Pseudomonadati</taxon>
        <taxon>Pseudomonadota</taxon>
        <taxon>Alphaproteobacteria</taxon>
        <taxon>Hyphomicrobiales</taxon>
        <taxon>Phyllobacteriaceae</taxon>
        <taxon>Aminobacter</taxon>
    </lineage>
</organism>
<dbReference type="Gene3D" id="3.40.630.30">
    <property type="match status" value="1"/>
</dbReference>
<evidence type="ECO:0000313" key="3">
    <source>
        <dbReference type="EMBL" id="MBB3706315.1"/>
    </source>
</evidence>
<sequence>MYIRSEQPADVDTIRALTRAAFADAPHSSQTEAAIVDALRDAGALTLSLIAEDGGKILGHVAFSPVTVGGDAGWYGLGPVSVWPDNQGKGIGQALIRLGLDALRGMGAKGCVLIGDPAYYSRFDFVADPAVTYAGLPPQYVQRLAFGDAVPRGEIVYHAGFEAS</sequence>
<dbReference type="Proteomes" id="UP000577697">
    <property type="component" value="Unassembled WGS sequence"/>
</dbReference>
<dbReference type="KEGG" id="aak:AA2016_1814"/>
<keyword evidence="2" id="KW-0012">Acyltransferase</keyword>
<dbReference type="SUPFAM" id="SSF55729">
    <property type="entry name" value="Acyl-CoA N-acyltransferases (Nat)"/>
    <property type="match status" value="1"/>
</dbReference>
<dbReference type="Proteomes" id="UP000075755">
    <property type="component" value="Chromosome"/>
</dbReference>
<feature type="domain" description="N-acetyltransferase" evidence="1">
    <location>
        <begin position="1"/>
        <end position="164"/>
    </location>
</feature>
<dbReference type="RefSeq" id="WP_067957822.1">
    <property type="nucleotide sequence ID" value="NZ_CP015005.1"/>
</dbReference>
<evidence type="ECO:0000259" key="1">
    <source>
        <dbReference type="PROSITE" id="PS51186"/>
    </source>
</evidence>